<evidence type="ECO:0000256" key="1">
    <source>
        <dbReference type="ARBA" id="ARBA00023159"/>
    </source>
</evidence>
<evidence type="ECO:0000313" key="3">
    <source>
        <dbReference type="EMBL" id="QGY42011.1"/>
    </source>
</evidence>
<sequence length="89" mass="9757">MAYGRNMRRAVCSVLLLCVLALAWGVAGEPSLPLTSEALAASVYHGNKRSHVFHQPGCRYFDCKNCVVVFTSRQEAIGAGFRPCKICRP</sequence>
<keyword evidence="4" id="KW-1185">Reference proteome</keyword>
<name>A0A6I6JID4_9BACT</name>
<evidence type="ECO:0000259" key="2">
    <source>
        <dbReference type="Pfam" id="PF02805"/>
    </source>
</evidence>
<dbReference type="GO" id="GO:0008168">
    <property type="term" value="F:methyltransferase activity"/>
    <property type="evidence" value="ECO:0007669"/>
    <property type="project" value="InterPro"/>
</dbReference>
<dbReference type="Pfam" id="PF02805">
    <property type="entry name" value="Ada_Zn_binding"/>
    <property type="match status" value="1"/>
</dbReference>
<dbReference type="Proteomes" id="UP000428328">
    <property type="component" value="Chromosome"/>
</dbReference>
<dbReference type="SUPFAM" id="SSF57884">
    <property type="entry name" value="Ada DNA repair protein, N-terminal domain (N-Ada 10)"/>
    <property type="match status" value="1"/>
</dbReference>
<dbReference type="Gene3D" id="3.40.10.10">
    <property type="entry name" value="DNA Methylphosphotriester Repair Domain"/>
    <property type="match status" value="1"/>
</dbReference>
<protein>
    <submittedName>
        <fullName evidence="3">Ada metal-binding domain-containing protein</fullName>
    </submittedName>
</protein>
<organism evidence="3 4">
    <name type="scientific">Pseudodesulfovibrio cashew</name>
    <dbReference type="NCBI Taxonomy" id="2678688"/>
    <lineage>
        <taxon>Bacteria</taxon>
        <taxon>Pseudomonadati</taxon>
        <taxon>Thermodesulfobacteriota</taxon>
        <taxon>Desulfovibrionia</taxon>
        <taxon>Desulfovibrionales</taxon>
        <taxon>Desulfovibrionaceae</taxon>
    </lineage>
</organism>
<dbReference type="GO" id="GO:0006355">
    <property type="term" value="P:regulation of DNA-templated transcription"/>
    <property type="evidence" value="ECO:0007669"/>
    <property type="project" value="InterPro"/>
</dbReference>
<evidence type="ECO:0000313" key="4">
    <source>
        <dbReference type="Proteomes" id="UP000428328"/>
    </source>
</evidence>
<keyword evidence="1" id="KW-0010">Activator</keyword>
<proteinExistence type="predicted"/>
<feature type="domain" description="Ada DNA repair metal-binding" evidence="2">
    <location>
        <begin position="41"/>
        <end position="89"/>
    </location>
</feature>
<accession>A0A6I6JID4</accession>
<gene>
    <name evidence="3" type="ORF">GM415_07785</name>
</gene>
<dbReference type="AlphaFoldDB" id="A0A6I6JID4"/>
<dbReference type="InterPro" id="IPR035451">
    <property type="entry name" value="Ada-like_dom_sf"/>
</dbReference>
<dbReference type="EMBL" id="CP046400">
    <property type="protein sequence ID" value="QGY42011.1"/>
    <property type="molecule type" value="Genomic_DNA"/>
</dbReference>
<dbReference type="InterPro" id="IPR004026">
    <property type="entry name" value="Ada_DNA_repair_Zn-bd"/>
</dbReference>
<dbReference type="KEGG" id="psel:GM415_07785"/>
<reference evidence="3 4" key="1">
    <citation type="submission" date="2019-11" db="EMBL/GenBank/DDBJ databases">
        <authorList>
            <person name="Zheng R.K."/>
            <person name="Sun C.M."/>
        </authorList>
    </citation>
    <scope>NUCLEOTIDE SEQUENCE [LARGE SCALE GENOMIC DNA]</scope>
    <source>
        <strain evidence="3 4">SRB007</strain>
    </source>
</reference>
<dbReference type="GO" id="GO:0008270">
    <property type="term" value="F:zinc ion binding"/>
    <property type="evidence" value="ECO:0007669"/>
    <property type="project" value="InterPro"/>
</dbReference>
<dbReference type="GO" id="GO:0006281">
    <property type="term" value="P:DNA repair"/>
    <property type="evidence" value="ECO:0007669"/>
    <property type="project" value="InterPro"/>
</dbReference>
<dbReference type="GO" id="GO:0003677">
    <property type="term" value="F:DNA binding"/>
    <property type="evidence" value="ECO:0007669"/>
    <property type="project" value="InterPro"/>
</dbReference>